<gene>
    <name evidence="2" type="ORF">QE152_g15265</name>
</gene>
<dbReference type="EMBL" id="JASPKY010000148">
    <property type="protein sequence ID" value="KAK9730395.1"/>
    <property type="molecule type" value="Genomic_DNA"/>
</dbReference>
<sequence>MKIIRNQFNTKNRRKWDTKKLMTDETKRAYSTVVQNKLETYNESEIETEWTNIKATIIEAAEKTIGLRTREHTKEWFDEECQHMREKKTSKKEMDSNRNTTRVEQLQEVQTRNK</sequence>
<reference evidence="2 3" key="1">
    <citation type="journal article" date="2024" name="BMC Genomics">
        <title>De novo assembly and annotation of Popillia japonica's genome with initial clues to its potential as an invasive pest.</title>
        <authorList>
            <person name="Cucini C."/>
            <person name="Boschi S."/>
            <person name="Funari R."/>
            <person name="Cardaioli E."/>
            <person name="Iannotti N."/>
            <person name="Marturano G."/>
            <person name="Paoli F."/>
            <person name="Bruttini M."/>
            <person name="Carapelli A."/>
            <person name="Frati F."/>
            <person name="Nardi F."/>
        </authorList>
    </citation>
    <scope>NUCLEOTIDE SEQUENCE [LARGE SCALE GENOMIC DNA]</scope>
    <source>
        <strain evidence="2">DMR45628</strain>
    </source>
</reference>
<name>A0AAW1L8V8_POPJA</name>
<organism evidence="2 3">
    <name type="scientific">Popillia japonica</name>
    <name type="common">Japanese beetle</name>
    <dbReference type="NCBI Taxonomy" id="7064"/>
    <lineage>
        <taxon>Eukaryota</taxon>
        <taxon>Metazoa</taxon>
        <taxon>Ecdysozoa</taxon>
        <taxon>Arthropoda</taxon>
        <taxon>Hexapoda</taxon>
        <taxon>Insecta</taxon>
        <taxon>Pterygota</taxon>
        <taxon>Neoptera</taxon>
        <taxon>Endopterygota</taxon>
        <taxon>Coleoptera</taxon>
        <taxon>Polyphaga</taxon>
        <taxon>Scarabaeiformia</taxon>
        <taxon>Scarabaeidae</taxon>
        <taxon>Rutelinae</taxon>
        <taxon>Popillia</taxon>
    </lineage>
</organism>
<dbReference type="AlphaFoldDB" id="A0AAW1L8V8"/>
<evidence type="ECO:0000313" key="2">
    <source>
        <dbReference type="EMBL" id="KAK9730395.1"/>
    </source>
</evidence>
<evidence type="ECO:0000313" key="3">
    <source>
        <dbReference type="Proteomes" id="UP001458880"/>
    </source>
</evidence>
<keyword evidence="3" id="KW-1185">Reference proteome</keyword>
<feature type="region of interest" description="Disordered" evidence="1">
    <location>
        <begin position="82"/>
        <end position="114"/>
    </location>
</feature>
<accession>A0AAW1L8V8</accession>
<evidence type="ECO:0000256" key="1">
    <source>
        <dbReference type="SAM" id="MobiDB-lite"/>
    </source>
</evidence>
<feature type="compositionally biased region" description="Polar residues" evidence="1">
    <location>
        <begin position="97"/>
        <end position="114"/>
    </location>
</feature>
<dbReference type="Proteomes" id="UP001458880">
    <property type="component" value="Unassembled WGS sequence"/>
</dbReference>
<proteinExistence type="predicted"/>
<comment type="caution">
    <text evidence="2">The sequence shown here is derived from an EMBL/GenBank/DDBJ whole genome shotgun (WGS) entry which is preliminary data.</text>
</comment>
<protein>
    <submittedName>
        <fullName evidence="2">Uncharacterized protein</fullName>
    </submittedName>
</protein>